<evidence type="ECO:0000256" key="1">
    <source>
        <dbReference type="SAM" id="Phobius"/>
    </source>
</evidence>
<dbReference type="SMART" id="SM00181">
    <property type="entry name" value="EGF"/>
    <property type="match status" value="5"/>
</dbReference>
<feature type="transmembrane region" description="Helical" evidence="1">
    <location>
        <begin position="782"/>
        <end position="807"/>
    </location>
</feature>
<accession>V6T903</accession>
<reference evidence="5" key="1">
    <citation type="submission" date="2012-02" db="EMBL/GenBank/DDBJ databases">
        <title>Genome sequencing of Giardia lamblia Genotypes A2 and B isolates (DH and GS) and comparative analysis with the genomes of Genotypes A1 and E (WB and Pig).</title>
        <authorList>
            <person name="Adam R."/>
            <person name="Dahlstrom E."/>
            <person name="Martens C."/>
            <person name="Bruno D."/>
            <person name="Barbian K."/>
            <person name="Porcella S.F."/>
            <person name="Nash T."/>
        </authorList>
    </citation>
    <scope>NUCLEOTIDE SEQUENCE</scope>
    <source>
        <strain evidence="5">DH</strain>
    </source>
</reference>
<dbReference type="Proteomes" id="UP000018320">
    <property type="component" value="Unassembled WGS sequence"/>
</dbReference>
<dbReference type="VEuPathDB" id="GiardiaDB:QR46_2075"/>
<dbReference type="InterPro" id="IPR005127">
    <property type="entry name" value="Giardia_VSP"/>
</dbReference>
<dbReference type="EMBL" id="AHGT01000113">
    <property type="protein sequence ID" value="ESU34952.1"/>
    <property type="molecule type" value="Genomic_DNA"/>
</dbReference>
<evidence type="ECO:0000259" key="3">
    <source>
        <dbReference type="SMART" id="SM00181"/>
    </source>
</evidence>
<evidence type="ECO:0000256" key="2">
    <source>
        <dbReference type="SAM" id="SignalP"/>
    </source>
</evidence>
<keyword evidence="1" id="KW-0812">Transmembrane</keyword>
<dbReference type="InterPro" id="IPR009030">
    <property type="entry name" value="Growth_fac_rcpt_cys_sf"/>
</dbReference>
<feature type="domain" description="EGF-like" evidence="3">
    <location>
        <begin position="582"/>
        <end position="619"/>
    </location>
</feature>
<dbReference type="VEuPathDB" id="GiardiaDB:DHA2_153987"/>
<dbReference type="AlphaFoldDB" id="V6T903"/>
<feature type="domain" description="EGF-like" evidence="3">
    <location>
        <begin position="438"/>
        <end position="476"/>
    </location>
</feature>
<protein>
    <submittedName>
        <fullName evidence="4">Variant-specific surface protein</fullName>
    </submittedName>
</protein>
<dbReference type="PANTHER" id="PTHR23275">
    <property type="entry name" value="CABRIOLET.-RELATED"/>
    <property type="match status" value="1"/>
</dbReference>
<gene>
    <name evidence="4" type="ORF">DHA2_153987</name>
</gene>
<keyword evidence="1" id="KW-0472">Membrane</keyword>
<dbReference type="InterPro" id="IPR006212">
    <property type="entry name" value="Furin_repeat"/>
</dbReference>
<dbReference type="SUPFAM" id="SSF57184">
    <property type="entry name" value="Growth factor receptor domain"/>
    <property type="match status" value="2"/>
</dbReference>
<feature type="domain" description="EGF-like" evidence="3">
    <location>
        <begin position="355"/>
        <end position="395"/>
    </location>
</feature>
<keyword evidence="1" id="KW-1133">Transmembrane helix</keyword>
<comment type="caution">
    <text evidence="4">The sequence shown here is derived from an EMBL/GenBank/DDBJ whole genome shotgun (WGS) entry which is preliminary data.</text>
</comment>
<dbReference type="Pfam" id="PF03302">
    <property type="entry name" value="VSP"/>
    <property type="match status" value="1"/>
</dbReference>
<dbReference type="VEuPathDB" id="GiardiaDB:GL50581_85"/>
<name>V6T903_GIAIN</name>
<dbReference type="PANTHER" id="PTHR23275:SF100">
    <property type="entry name" value="EGF-LIKE DOMAIN-CONTAINING PROTEIN"/>
    <property type="match status" value="1"/>
</dbReference>
<dbReference type="Gene3D" id="2.10.220.10">
    <property type="entry name" value="Hormone Receptor, Insulin-like Growth Factor Receptor 1, Chain A, domain 2"/>
    <property type="match status" value="1"/>
</dbReference>
<feature type="domain" description="EGF-like" evidence="3">
    <location>
        <begin position="28"/>
        <end position="65"/>
    </location>
</feature>
<sequence>MLGLLPLALLASICKSSRDAYYNKFGVGCDGKQENCAQDRCILLGSDQLCTQCVPGYVPIDGKCQKYPGASSPPCTPDDPNSPTRCIRCTSTENVFLFYGSCYTIITTQNSNLASLLCSEASNGVCTKCFESELERYVFTNPDTSAAEKCILCSDTVGFNGYKGASGCLDCFPPITDKIGIALCVRCHYTDKDRHFYPIDYKCQASGLHTCVNGYCTSCYKTHLFYKFGCYSRHSSTGLAICAEANQYELDNVTICKECANASYAPRNGACILIKENPSIEEIAFKCTKDPTKGLCTACPASAKSFLFYGGCYDEDAHISSRLCSRIGSNACEQWNSAFKWIFSKNGDNNKNGYLCGDIINGGISGCATCNYASGAVTCTRCSVGYLGVDGKSCSEGCSGDTRGACTEVVEESTSAKILSCECVCRPTFYNSSGTCTPCTDSCAVCKDSTSTGCQQCSPGKILSFSIASSESADCVSQCSVGSECAECGITIDGSRYCTRCKNTNTYPFNGVCAPNTQRDAYCTSKANGVCTTCSSSAFLMNGGCYTKAHYPGSTICDKQVDGKCTTTKDGYGISDDGKLQPCAPGCLACTAPGPGRCTRCPSDKLLKKVSGAITGSCVDPGACADGYYADGDACLSCATPGCKTCGHASFCTECAGELFVSLDGQSCLEECTGDKVVGEVSGGVRRCWCEWGFLPALDRSGCVLPTECPPDMSSCAACDESGRCLLCAASNHNIQTDQRTCAEGCGARASSNQGLCMCELDAVLTKGVCVPAKELVRKRTAAIAGGTVAGVIVIGSLVGFLCWWFLYRGKRIGASLSTVGLVQSKSM</sequence>
<dbReference type="SMART" id="SM00261">
    <property type="entry name" value="FU"/>
    <property type="match status" value="3"/>
</dbReference>
<feature type="domain" description="EGF-like" evidence="3">
    <location>
        <begin position="654"/>
        <end position="704"/>
    </location>
</feature>
<organism evidence="4 5">
    <name type="scientific">Giardia intestinalis</name>
    <name type="common">Giardia lamblia</name>
    <dbReference type="NCBI Taxonomy" id="5741"/>
    <lineage>
        <taxon>Eukaryota</taxon>
        <taxon>Metamonada</taxon>
        <taxon>Diplomonadida</taxon>
        <taxon>Hexamitidae</taxon>
        <taxon>Giardiinae</taxon>
        <taxon>Giardia</taxon>
    </lineage>
</organism>
<dbReference type="InterPro" id="IPR052798">
    <property type="entry name" value="Giardia_VSA"/>
</dbReference>
<dbReference type="VEuPathDB" id="GiardiaDB:GL50803_00114617"/>
<proteinExistence type="predicted"/>
<keyword evidence="2" id="KW-0732">Signal</keyword>
<evidence type="ECO:0000313" key="5">
    <source>
        <dbReference type="Proteomes" id="UP000018320"/>
    </source>
</evidence>
<evidence type="ECO:0000313" key="4">
    <source>
        <dbReference type="EMBL" id="ESU34952.1"/>
    </source>
</evidence>
<reference evidence="4 5" key="2">
    <citation type="journal article" date="2013" name="Genome Biol. Evol.">
        <title>Genome sequencing of Giardia lamblia genotypes A2 and B isolates (DH and GS) and comparative analysis with the genomes of genotypes A1 and E (WB and Pig).</title>
        <authorList>
            <person name="Adam R.D."/>
            <person name="Dahlstrom E.W."/>
            <person name="Martens C.A."/>
            <person name="Bruno D.P."/>
            <person name="Barbian K.D."/>
            <person name="Ricklefs S.M."/>
            <person name="Hernandez M.M."/>
            <person name="Narla N.P."/>
            <person name="Patel R.B."/>
            <person name="Porcella S.F."/>
            <person name="Nash T.E."/>
        </authorList>
    </citation>
    <scope>NUCLEOTIDE SEQUENCE [LARGE SCALE GENOMIC DNA]</scope>
    <source>
        <strain evidence="4 5">DH</strain>
    </source>
</reference>
<feature type="chain" id="PRO_5004753093" evidence="2">
    <location>
        <begin position="17"/>
        <end position="828"/>
    </location>
</feature>
<feature type="signal peptide" evidence="2">
    <location>
        <begin position="1"/>
        <end position="16"/>
    </location>
</feature>
<dbReference type="InterPro" id="IPR000742">
    <property type="entry name" value="EGF"/>
</dbReference>